<proteinExistence type="predicted"/>
<dbReference type="Gene3D" id="1.20.1020.10">
    <property type="entry name" value="TAZ domain"/>
    <property type="match status" value="1"/>
</dbReference>
<dbReference type="KEGG" id="pda:103709180"/>
<feature type="domain" description="BTB" evidence="6">
    <location>
        <begin position="59"/>
        <end position="118"/>
    </location>
</feature>
<protein>
    <submittedName>
        <fullName evidence="9">BTB/POZ and TAZ domain-containing protein 4-like</fullName>
    </submittedName>
</protein>
<evidence type="ECO:0000256" key="4">
    <source>
        <dbReference type="ARBA" id="ARBA00022786"/>
    </source>
</evidence>
<dbReference type="GO" id="GO:0005516">
    <property type="term" value="F:calmodulin binding"/>
    <property type="evidence" value="ECO:0007669"/>
    <property type="project" value="UniProtKB-ARBA"/>
</dbReference>
<organism evidence="8 9">
    <name type="scientific">Phoenix dactylifera</name>
    <name type="common">Date palm</name>
    <dbReference type="NCBI Taxonomy" id="42345"/>
    <lineage>
        <taxon>Eukaryota</taxon>
        <taxon>Viridiplantae</taxon>
        <taxon>Streptophyta</taxon>
        <taxon>Embryophyta</taxon>
        <taxon>Tracheophyta</taxon>
        <taxon>Spermatophyta</taxon>
        <taxon>Magnoliopsida</taxon>
        <taxon>Liliopsida</taxon>
        <taxon>Arecaceae</taxon>
        <taxon>Coryphoideae</taxon>
        <taxon>Phoeniceae</taxon>
        <taxon>Phoenix</taxon>
    </lineage>
</organism>
<dbReference type="AlphaFoldDB" id="A0A8B8ZFT2"/>
<dbReference type="Proteomes" id="UP000228380">
    <property type="component" value="Chromosome 16"/>
</dbReference>
<keyword evidence="3" id="KW-0863">Zinc-finger</keyword>
<dbReference type="GO" id="GO:0042542">
    <property type="term" value="P:response to hydrogen peroxide"/>
    <property type="evidence" value="ECO:0007669"/>
    <property type="project" value="UniProtKB-ARBA"/>
</dbReference>
<dbReference type="PANTHER" id="PTHR46287">
    <property type="entry name" value="BTB/POZ AND TAZ DOMAIN-CONTAINING PROTEIN 3-RELATED"/>
    <property type="match status" value="1"/>
</dbReference>
<keyword evidence="8" id="KW-1185">Reference proteome</keyword>
<accession>A0A8B8ZFT2</accession>
<dbReference type="Gene3D" id="1.25.40.420">
    <property type="match status" value="1"/>
</dbReference>
<dbReference type="PANTHER" id="PTHR46287:SF11">
    <property type="entry name" value="BTB_POZ AND TAZ DOMAIN-CONTAINING PROTEIN 4"/>
    <property type="match status" value="1"/>
</dbReference>
<keyword evidence="5" id="KW-0862">Zinc</keyword>
<name>A0A8B8ZFT2_PHODC</name>
<dbReference type="PROSITE" id="PS50097">
    <property type="entry name" value="BTB"/>
    <property type="match status" value="1"/>
</dbReference>
<dbReference type="Gene3D" id="3.30.710.10">
    <property type="entry name" value="Potassium Channel Kv1.1, Chain A"/>
    <property type="match status" value="1"/>
</dbReference>
<evidence type="ECO:0000256" key="2">
    <source>
        <dbReference type="ARBA" id="ARBA00022723"/>
    </source>
</evidence>
<dbReference type="InterPro" id="IPR044513">
    <property type="entry name" value="BT1/2/3/4/5"/>
</dbReference>
<dbReference type="InterPro" id="IPR000210">
    <property type="entry name" value="BTB/POZ_dom"/>
</dbReference>
<dbReference type="InterPro" id="IPR011333">
    <property type="entry name" value="SKP1/BTB/POZ_sf"/>
</dbReference>
<dbReference type="SMART" id="SM00225">
    <property type="entry name" value="BTB"/>
    <property type="match status" value="1"/>
</dbReference>
<dbReference type="GO" id="GO:0009751">
    <property type="term" value="P:response to salicylic acid"/>
    <property type="evidence" value="ECO:0007669"/>
    <property type="project" value="UniProtKB-ARBA"/>
</dbReference>
<dbReference type="PROSITE" id="PS50134">
    <property type="entry name" value="ZF_TAZ"/>
    <property type="match status" value="1"/>
</dbReference>
<dbReference type="SUPFAM" id="SSF54695">
    <property type="entry name" value="POZ domain"/>
    <property type="match status" value="1"/>
</dbReference>
<dbReference type="SUPFAM" id="SSF57933">
    <property type="entry name" value="TAZ domain"/>
    <property type="match status" value="1"/>
</dbReference>
<dbReference type="FunFam" id="1.25.40.420:FF:000012">
    <property type="entry name" value="BTB/POZ and TAZ domain-containing protein 2"/>
    <property type="match status" value="1"/>
</dbReference>
<dbReference type="InterPro" id="IPR000197">
    <property type="entry name" value="Znf_TAZ"/>
</dbReference>
<reference evidence="9" key="2">
    <citation type="submission" date="2025-08" db="UniProtKB">
        <authorList>
            <consortium name="RefSeq"/>
        </authorList>
    </citation>
    <scope>IDENTIFICATION</scope>
    <source>
        <tissue evidence="9">Young leaves</tissue>
    </source>
</reference>
<dbReference type="GO" id="GO:0006355">
    <property type="term" value="P:regulation of DNA-templated transcription"/>
    <property type="evidence" value="ECO:0007669"/>
    <property type="project" value="UniProtKB-ARBA"/>
</dbReference>
<keyword evidence="4" id="KW-0833">Ubl conjugation pathway</keyword>
<evidence type="ECO:0000259" key="7">
    <source>
        <dbReference type="PROSITE" id="PS50134"/>
    </source>
</evidence>
<comment type="pathway">
    <text evidence="1">Protein modification; protein ubiquitination.</text>
</comment>
<dbReference type="FunFam" id="1.20.1020.10:FF:000004">
    <property type="entry name" value="BTB/POZ and TAZ domain-containing protein 2"/>
    <property type="match status" value="1"/>
</dbReference>
<dbReference type="RefSeq" id="XP_038970288.1">
    <property type="nucleotide sequence ID" value="XM_039114360.1"/>
</dbReference>
<keyword evidence="2" id="KW-0479">Metal-binding</keyword>
<evidence type="ECO:0000313" key="8">
    <source>
        <dbReference type="Proteomes" id="UP000228380"/>
    </source>
</evidence>
<evidence type="ECO:0000256" key="3">
    <source>
        <dbReference type="ARBA" id="ARBA00022771"/>
    </source>
</evidence>
<evidence type="ECO:0000259" key="6">
    <source>
        <dbReference type="PROSITE" id="PS50097"/>
    </source>
</evidence>
<evidence type="ECO:0000256" key="1">
    <source>
        <dbReference type="ARBA" id="ARBA00004906"/>
    </source>
</evidence>
<dbReference type="SMART" id="SM00551">
    <property type="entry name" value="ZnF_TAZ"/>
    <property type="match status" value="1"/>
</dbReference>
<dbReference type="GeneID" id="103709180"/>
<dbReference type="OrthoDB" id="636773at2759"/>
<evidence type="ECO:0000256" key="5">
    <source>
        <dbReference type="ARBA" id="ARBA00022833"/>
    </source>
</evidence>
<dbReference type="InterPro" id="IPR035898">
    <property type="entry name" value="TAZ_dom_sf"/>
</dbReference>
<evidence type="ECO:0000313" key="9">
    <source>
        <dbReference type="RefSeq" id="XP_038970288.1"/>
    </source>
</evidence>
<gene>
    <name evidence="9" type="primary">LOC103709180</name>
</gene>
<dbReference type="GO" id="GO:0008270">
    <property type="term" value="F:zinc ion binding"/>
    <property type="evidence" value="ECO:0007669"/>
    <property type="project" value="UniProtKB-KW"/>
</dbReference>
<dbReference type="GO" id="GO:0009725">
    <property type="term" value="P:response to hormone"/>
    <property type="evidence" value="ECO:0007669"/>
    <property type="project" value="UniProtKB-ARBA"/>
</dbReference>
<reference evidence="8" key="1">
    <citation type="journal article" date="2019" name="Nat. Commun.">
        <title>Genome-wide association mapping of date palm fruit traits.</title>
        <authorList>
            <person name="Hazzouri K.M."/>
            <person name="Gros-Balthazard M."/>
            <person name="Flowers J.M."/>
            <person name="Copetti D."/>
            <person name="Lemansour A."/>
            <person name="Lebrun M."/>
            <person name="Masmoudi K."/>
            <person name="Ferrand S."/>
            <person name="Dhar M.I."/>
            <person name="Fresquez Z.A."/>
            <person name="Rosas U."/>
            <person name="Zhang J."/>
            <person name="Talag J."/>
            <person name="Lee S."/>
            <person name="Kudrna D."/>
            <person name="Powell R.F."/>
            <person name="Leitch I.J."/>
            <person name="Krueger R.R."/>
            <person name="Wing R.A."/>
            <person name="Amiri K.M.A."/>
            <person name="Purugganan M.D."/>
        </authorList>
    </citation>
    <scope>NUCLEOTIDE SEQUENCE [LARGE SCALE GENOMIC DNA]</scope>
    <source>
        <strain evidence="8">cv. Khalas</strain>
    </source>
</reference>
<sequence length="360" mass="40881">MAEREGNNVSKSSPPRAPAFVGLDAIRSRRKGTGEKNCCAAVGSRRDFWDRLFTEGYRADVLVQTNRGIIPAHANVLGMASPVLKSVLNNSKGRRKSISIRGVPHDAVRVFIRYLYTSWQEEMDQFVISLLVLSHCFLITSLKQECVQKMEKGFLTTENVIDVLQLARLCDAPRLCLLCCRFIAKSIDAVSASEGWKVMRKSNPELAKETVKAIKHDELRKKERLKKLEERKIYIQLHRAMEAFIHICRDGCRTIGPIDKVLKGSDAPCNFPACKGLESLVRHFAGCKNRVLGGCSHCKRMWQLLELHASLCDQTDECRVPLCKQLKEKMQYRKKKDDIMWNMLVSKVLEARIFSGAPFL</sequence>
<feature type="domain" description="TAZ-type" evidence="7">
    <location>
        <begin position="228"/>
        <end position="326"/>
    </location>
</feature>
<dbReference type="Pfam" id="PF02135">
    <property type="entry name" value="zf-TAZ"/>
    <property type="match status" value="1"/>
</dbReference>
<dbReference type="Pfam" id="PF00651">
    <property type="entry name" value="BTB"/>
    <property type="match status" value="1"/>
</dbReference>